<keyword evidence="1" id="KW-0547">Nucleotide-binding</keyword>
<dbReference type="GO" id="GO:0032153">
    <property type="term" value="C:cell division site"/>
    <property type="evidence" value="ECO:0007669"/>
    <property type="project" value="TreeGrafter"/>
</dbReference>
<evidence type="ECO:0000256" key="2">
    <source>
        <dbReference type="ARBA" id="ARBA00023134"/>
    </source>
</evidence>
<dbReference type="PANTHER" id="PTHR30314">
    <property type="entry name" value="CELL DIVISION PROTEIN FTSZ-RELATED"/>
    <property type="match status" value="1"/>
</dbReference>
<evidence type="ECO:0000259" key="3">
    <source>
        <dbReference type="SMART" id="SM00864"/>
    </source>
</evidence>
<reference evidence="5" key="1">
    <citation type="journal article" date="2009" name="BMC Bioinformatics">
        <title>The Mycoplasma conjunctivae genome sequencing, annotation and analysis.</title>
        <authorList>
            <person name="Calderon-Copete S.P."/>
            <person name="Wigger G."/>
            <person name="Wunderlin C."/>
            <person name="Schmidheini T."/>
            <person name="Frey J."/>
            <person name="Quail M.A."/>
            <person name="Falquet L."/>
        </authorList>
    </citation>
    <scope>NUCLEOTIDE SEQUENCE [LARGE SCALE GENOMIC DNA]</scope>
    <source>
        <strain evidence="5">ATCC 25834 / NCTC 10147 / HRC/581</strain>
    </source>
</reference>
<dbReference type="AlphaFoldDB" id="C5J698"/>
<keyword evidence="5" id="KW-1185">Reference proteome</keyword>
<dbReference type="Gene3D" id="3.40.50.1440">
    <property type="entry name" value="Tubulin/FtsZ, GTPase domain"/>
    <property type="match status" value="1"/>
</dbReference>
<dbReference type="PRINTS" id="PR00423">
    <property type="entry name" value="CELLDVISFTSZ"/>
</dbReference>
<dbReference type="InterPro" id="IPR003008">
    <property type="entry name" value="Tubulin_FtsZ_GTPase"/>
</dbReference>
<dbReference type="KEGG" id="mco:MCJ_002990"/>
<dbReference type="InterPro" id="IPR008280">
    <property type="entry name" value="Tub_FtsZ_C"/>
</dbReference>
<dbReference type="InterPro" id="IPR036525">
    <property type="entry name" value="Tubulin/FtsZ_GTPase_sf"/>
</dbReference>
<dbReference type="InterPro" id="IPR045061">
    <property type="entry name" value="FtsZ/CetZ"/>
</dbReference>
<dbReference type="SUPFAM" id="SSF52490">
    <property type="entry name" value="Tubulin nucleotide-binding domain-like"/>
    <property type="match status" value="1"/>
</dbReference>
<dbReference type="Proteomes" id="UP000001491">
    <property type="component" value="Chromosome"/>
</dbReference>
<dbReference type="GO" id="GO:0003924">
    <property type="term" value="F:GTPase activity"/>
    <property type="evidence" value="ECO:0007669"/>
    <property type="project" value="InterPro"/>
</dbReference>
<accession>C5J698</accession>
<dbReference type="EMBL" id="FM864216">
    <property type="protein sequence ID" value="CAT04990.1"/>
    <property type="molecule type" value="Genomic_DNA"/>
</dbReference>
<dbReference type="Pfam" id="PF00091">
    <property type="entry name" value="Tubulin"/>
    <property type="match status" value="1"/>
</dbReference>
<dbReference type="SMART" id="SM00864">
    <property type="entry name" value="Tubulin"/>
    <property type="match status" value="1"/>
</dbReference>
<feature type="domain" description="Tubulin/FtsZ GTPase" evidence="3">
    <location>
        <begin position="12"/>
        <end position="180"/>
    </location>
</feature>
<keyword evidence="4" id="KW-0132">Cell division</keyword>
<dbReference type="GO" id="GO:0005737">
    <property type="term" value="C:cytoplasm"/>
    <property type="evidence" value="ECO:0007669"/>
    <property type="project" value="TreeGrafter"/>
</dbReference>
<dbReference type="Pfam" id="PF12327">
    <property type="entry name" value="FtsZ_C"/>
    <property type="match status" value="1"/>
</dbReference>
<dbReference type="GO" id="GO:0051301">
    <property type="term" value="P:cell division"/>
    <property type="evidence" value="ECO:0007669"/>
    <property type="project" value="UniProtKB-KW"/>
</dbReference>
<dbReference type="eggNOG" id="COG0206">
    <property type="taxonomic scope" value="Bacteria"/>
</dbReference>
<sequence>MGLGDFGIDVVKALPFDDSAIFSKKFVNNINQLTTSVLHPSNSILTQDYEFNYDIDLAEEVFLQKSEEIKTQIANAVIIFLIHGLGGATGSGAALAISQIARQEKKVVISIALSPNEYASTNIHNNTSDCINKIKSIVSSCILLSYQRISEEYQGFQVRDVKQLIINKIASIINTITSILVPINPVINIDISLVKSVLTNSKFLFINSSSANGNHRANKAVEKLLNNNFSDFEFNSGDEMIIAIYSDEKIQVKEVNEILQKVKSKFRKDIKYSHGVYHRKNLGDNITIGIIASQKKYDYEINTNPHNQLENSEENVDLSLVSFTN</sequence>
<dbReference type="HOGENOM" id="CLU_852110_0_0_14"/>
<dbReference type="GO" id="GO:0005525">
    <property type="term" value="F:GTP binding"/>
    <property type="evidence" value="ECO:0007669"/>
    <property type="project" value="UniProtKB-KW"/>
</dbReference>
<gene>
    <name evidence="4" type="primary">ftsZ</name>
    <name evidence="4" type="ordered locus">MCJ_002990</name>
</gene>
<keyword evidence="4" id="KW-0131">Cell cycle</keyword>
<evidence type="ECO:0000313" key="4">
    <source>
        <dbReference type="EMBL" id="CAT04990.1"/>
    </source>
</evidence>
<evidence type="ECO:0000256" key="1">
    <source>
        <dbReference type="ARBA" id="ARBA00022741"/>
    </source>
</evidence>
<organism evidence="4 5">
    <name type="scientific">Mesomycoplasma conjunctivae (strain ATCC 25834 / NCTC 10147 / HRC/581)</name>
    <name type="common">Mycoplasma conjunctivae</name>
    <dbReference type="NCBI Taxonomy" id="572263"/>
    <lineage>
        <taxon>Bacteria</taxon>
        <taxon>Bacillati</taxon>
        <taxon>Mycoplasmatota</taxon>
        <taxon>Mycoplasmoidales</taxon>
        <taxon>Metamycoplasmataceae</taxon>
        <taxon>Mesomycoplasma</taxon>
    </lineage>
</organism>
<proteinExistence type="predicted"/>
<name>C5J698_MESCH</name>
<dbReference type="InterPro" id="IPR037103">
    <property type="entry name" value="Tubulin/FtsZ-like_C"/>
</dbReference>
<dbReference type="InterPro" id="IPR024757">
    <property type="entry name" value="FtsZ_C"/>
</dbReference>
<dbReference type="Gene3D" id="3.30.1330.20">
    <property type="entry name" value="Tubulin/FtsZ, C-terminal domain"/>
    <property type="match status" value="1"/>
</dbReference>
<dbReference type="SUPFAM" id="SSF55307">
    <property type="entry name" value="Tubulin C-terminal domain-like"/>
    <property type="match status" value="1"/>
</dbReference>
<evidence type="ECO:0000313" key="5">
    <source>
        <dbReference type="Proteomes" id="UP000001491"/>
    </source>
</evidence>
<keyword evidence="2" id="KW-0342">GTP-binding</keyword>
<protein>
    <submittedName>
        <fullName evidence="4">Cell division protein ftsZ</fullName>
    </submittedName>
</protein>
<dbReference type="PANTHER" id="PTHR30314:SF3">
    <property type="entry name" value="MITOCHONDRIAL DIVISION PROTEIN FSZA"/>
    <property type="match status" value="1"/>
</dbReference>